<feature type="non-terminal residue" evidence="2">
    <location>
        <position position="1"/>
    </location>
</feature>
<gene>
    <name evidence="2" type="ORF">AVDCRST_MAG15-2952</name>
</gene>
<dbReference type="AlphaFoldDB" id="A0A6J4Q3W8"/>
<feature type="region of interest" description="Disordered" evidence="1">
    <location>
        <begin position="1"/>
        <end position="26"/>
    </location>
</feature>
<name>A0A6J4Q3W8_9RHOB</name>
<organism evidence="2">
    <name type="scientific">uncultured Rubellimicrobium sp</name>
    <dbReference type="NCBI Taxonomy" id="543078"/>
    <lineage>
        <taxon>Bacteria</taxon>
        <taxon>Pseudomonadati</taxon>
        <taxon>Pseudomonadota</taxon>
        <taxon>Alphaproteobacteria</taxon>
        <taxon>Rhodobacterales</taxon>
        <taxon>Roseobacteraceae</taxon>
        <taxon>Rubellimicrobium</taxon>
        <taxon>environmental samples</taxon>
    </lineage>
</organism>
<feature type="compositionally biased region" description="Basic and acidic residues" evidence="1">
    <location>
        <begin position="100"/>
        <end position="120"/>
    </location>
</feature>
<feature type="region of interest" description="Disordered" evidence="1">
    <location>
        <begin position="100"/>
        <end position="148"/>
    </location>
</feature>
<protein>
    <submittedName>
        <fullName evidence="2">Membrane protein</fullName>
    </submittedName>
</protein>
<evidence type="ECO:0000256" key="1">
    <source>
        <dbReference type="SAM" id="MobiDB-lite"/>
    </source>
</evidence>
<sequence length="307" mass="32022">DGAGGGRAHDGEPARHSSDDPGHGRLRCRRRVHQDHVRASPGGADFAGAWGRGDGDLWWSRVAARQSGVVAGAVAPRRDGPEPERDDRHLRLRAGHRVVAADDRDRNLPGDAPGRDDGRRAVPGRGSGLAALDRHRRGLPGGAAGRASGVRGLRAGLPLFRAGGGGPGRARPLYPAHTQEHRLHAARDLGLRCGEPCGPGAAPRYRRGCVAHGARGVFLRGGAAVGIAGLLDADRGHARGRHRSHYAVPLFAPSLCAGLRHLRLRRAAGQVDAAGGDPDRRLGPLQPAEGEGAGACRGPFLGRGRAL</sequence>
<evidence type="ECO:0000313" key="2">
    <source>
        <dbReference type="EMBL" id="CAA9432569.1"/>
    </source>
</evidence>
<feature type="compositionally biased region" description="Basic and acidic residues" evidence="1">
    <location>
        <begin position="7"/>
        <end position="23"/>
    </location>
</feature>
<reference evidence="2" key="1">
    <citation type="submission" date="2020-02" db="EMBL/GenBank/DDBJ databases">
        <authorList>
            <person name="Meier V. D."/>
        </authorList>
    </citation>
    <scope>NUCLEOTIDE SEQUENCE</scope>
    <source>
        <strain evidence="2">AVDCRST_MAG15</strain>
    </source>
</reference>
<accession>A0A6J4Q3W8</accession>
<dbReference type="EMBL" id="CADCUU010000447">
    <property type="protein sequence ID" value="CAA9432569.1"/>
    <property type="molecule type" value="Genomic_DNA"/>
</dbReference>
<feature type="non-terminal residue" evidence="2">
    <location>
        <position position="307"/>
    </location>
</feature>
<proteinExistence type="predicted"/>
<feature type="region of interest" description="Disordered" evidence="1">
    <location>
        <begin position="270"/>
        <end position="307"/>
    </location>
</feature>